<feature type="compositionally biased region" description="Acidic residues" evidence="1">
    <location>
        <begin position="67"/>
        <end position="80"/>
    </location>
</feature>
<feature type="compositionally biased region" description="Acidic residues" evidence="1">
    <location>
        <begin position="40"/>
        <end position="50"/>
    </location>
</feature>
<organism evidence="2">
    <name type="scientific">Puccinia triticina (isolate 1-1 / race 1 (BBBD))</name>
    <name type="common">Brown leaf rust fungus</name>
    <dbReference type="NCBI Taxonomy" id="630390"/>
    <lineage>
        <taxon>Eukaryota</taxon>
        <taxon>Fungi</taxon>
        <taxon>Dikarya</taxon>
        <taxon>Basidiomycota</taxon>
        <taxon>Pucciniomycotina</taxon>
        <taxon>Pucciniomycetes</taxon>
        <taxon>Pucciniales</taxon>
        <taxon>Pucciniaceae</taxon>
        <taxon>Puccinia</taxon>
    </lineage>
</organism>
<feature type="compositionally biased region" description="Basic and acidic residues" evidence="1">
    <location>
        <begin position="84"/>
        <end position="94"/>
    </location>
</feature>
<gene>
    <name evidence="2" type="ORF">PTTG_10280</name>
</gene>
<keyword evidence="4" id="KW-1185">Reference proteome</keyword>
<reference evidence="3 4" key="3">
    <citation type="journal article" date="2017" name="G3 (Bethesda)">
        <title>Comparative analysis highlights variable genome content of wheat rusts and divergence of the mating loci.</title>
        <authorList>
            <person name="Cuomo C.A."/>
            <person name="Bakkeren G."/>
            <person name="Khalil H.B."/>
            <person name="Panwar V."/>
            <person name="Joly D."/>
            <person name="Linning R."/>
            <person name="Sakthikumar S."/>
            <person name="Song X."/>
            <person name="Adiconis X."/>
            <person name="Fan L."/>
            <person name="Goldberg J.M."/>
            <person name="Levin J.Z."/>
            <person name="Young S."/>
            <person name="Zeng Q."/>
            <person name="Anikster Y."/>
            <person name="Bruce M."/>
            <person name="Wang M."/>
            <person name="Yin C."/>
            <person name="McCallum B."/>
            <person name="Szabo L.J."/>
            <person name="Hulbert S."/>
            <person name="Chen X."/>
            <person name="Fellers J.P."/>
        </authorList>
    </citation>
    <scope>NUCLEOTIDE SEQUENCE</scope>
    <source>
        <strain evidence="3">isolate 1-1 / race 1 (BBBD)</strain>
        <strain evidence="4">Isolate 1-1 / race 1 (BBBD)</strain>
    </source>
</reference>
<evidence type="ECO:0000313" key="3">
    <source>
        <dbReference type="EnsemblFungi" id="PTTG_10280-t43_1-p1"/>
    </source>
</evidence>
<dbReference type="EnsemblFungi" id="PTTG_10280-t43_1">
    <property type="protein sequence ID" value="PTTG_10280-t43_1-p1"/>
    <property type="gene ID" value="PTTG_10280"/>
</dbReference>
<sequence length="130" mass="12993">MARVLGDGERGEIEGGQAGRQANCRQQAQAGAGAAGTAGDEADGELEVDEPQSGKAASGDPCGGDVGAEEEDGSKDEEEGLGALEERGEQEAKGEAYGGQGAEGNKRMAAERTKSAKGRARAAAVGEVDD</sequence>
<accession>A0A0C4FAN7</accession>
<dbReference type="AlphaFoldDB" id="A0A0C4FAN7"/>
<protein>
    <submittedName>
        <fullName evidence="2 3">Uncharacterized protein</fullName>
    </submittedName>
</protein>
<evidence type="ECO:0000256" key="1">
    <source>
        <dbReference type="SAM" id="MobiDB-lite"/>
    </source>
</evidence>
<proteinExistence type="predicted"/>
<feature type="compositionally biased region" description="Basic and acidic residues" evidence="1">
    <location>
        <begin position="104"/>
        <end position="114"/>
    </location>
</feature>
<feature type="compositionally biased region" description="Low complexity" evidence="1">
    <location>
        <begin position="19"/>
        <end position="39"/>
    </location>
</feature>
<dbReference type="Proteomes" id="UP000005240">
    <property type="component" value="Unassembled WGS sequence"/>
</dbReference>
<reference evidence="2" key="2">
    <citation type="submission" date="2016-05" db="EMBL/GenBank/DDBJ databases">
        <title>Comparative analysis highlights variable genome content of wheat rusts and divergence of the mating loci.</title>
        <authorList>
            <person name="Cuomo C.A."/>
            <person name="Bakkeren G."/>
            <person name="Szabo L."/>
            <person name="Khalil H."/>
            <person name="Joly D."/>
            <person name="Goldberg J."/>
            <person name="Young S."/>
            <person name="Zeng Q."/>
            <person name="Fellers J."/>
        </authorList>
    </citation>
    <scope>NUCLEOTIDE SEQUENCE [LARGE SCALE GENOMIC DNA]</scope>
    <source>
        <strain evidence="2">1-1 BBBD Race 1</strain>
    </source>
</reference>
<dbReference type="EMBL" id="ADAS02000160">
    <property type="protein sequence ID" value="OAV88667.1"/>
    <property type="molecule type" value="Genomic_DNA"/>
</dbReference>
<feature type="compositionally biased region" description="Basic and acidic residues" evidence="1">
    <location>
        <begin position="1"/>
        <end position="13"/>
    </location>
</feature>
<reference evidence="3" key="4">
    <citation type="submission" date="2025-05" db="UniProtKB">
        <authorList>
            <consortium name="EnsemblFungi"/>
        </authorList>
    </citation>
    <scope>IDENTIFICATION</scope>
    <source>
        <strain evidence="3">isolate 1-1 / race 1 (BBBD)</strain>
    </source>
</reference>
<reference evidence="2" key="1">
    <citation type="submission" date="2009-11" db="EMBL/GenBank/DDBJ databases">
        <authorList>
            <consortium name="The Broad Institute Genome Sequencing Platform"/>
            <person name="Ward D."/>
            <person name="Feldgarden M."/>
            <person name="Earl A."/>
            <person name="Young S.K."/>
            <person name="Zeng Q."/>
            <person name="Koehrsen M."/>
            <person name="Alvarado L."/>
            <person name="Berlin A."/>
            <person name="Bochicchio J."/>
            <person name="Borenstein D."/>
            <person name="Chapman S.B."/>
            <person name="Chen Z."/>
            <person name="Engels R."/>
            <person name="Freedman E."/>
            <person name="Gellesch M."/>
            <person name="Goldberg J."/>
            <person name="Griggs A."/>
            <person name="Gujja S."/>
            <person name="Heilman E."/>
            <person name="Heiman D."/>
            <person name="Hepburn T."/>
            <person name="Howarth C."/>
            <person name="Jen D."/>
            <person name="Larson L."/>
            <person name="Lewis B."/>
            <person name="Mehta T."/>
            <person name="Park D."/>
            <person name="Pearson M."/>
            <person name="Roberts A."/>
            <person name="Saif S."/>
            <person name="Shea T."/>
            <person name="Shenoy N."/>
            <person name="Sisk P."/>
            <person name="Stolte C."/>
            <person name="Sykes S."/>
            <person name="Thomson T."/>
            <person name="Walk T."/>
            <person name="White J."/>
            <person name="Yandava C."/>
            <person name="Izard J."/>
            <person name="Baranova O.V."/>
            <person name="Blanton J.M."/>
            <person name="Tanner A.C."/>
            <person name="Dewhirst F.E."/>
            <person name="Haas B."/>
            <person name="Nusbaum C."/>
            <person name="Birren B."/>
        </authorList>
    </citation>
    <scope>NUCLEOTIDE SEQUENCE [LARGE SCALE GENOMIC DNA]</scope>
    <source>
        <strain evidence="2">1-1 BBBD Race 1</strain>
    </source>
</reference>
<feature type="region of interest" description="Disordered" evidence="1">
    <location>
        <begin position="1"/>
        <end position="130"/>
    </location>
</feature>
<evidence type="ECO:0000313" key="4">
    <source>
        <dbReference type="Proteomes" id="UP000005240"/>
    </source>
</evidence>
<dbReference type="VEuPathDB" id="FungiDB:PTTG_10280"/>
<name>A0A0C4FAN7_PUCT1</name>
<evidence type="ECO:0000313" key="2">
    <source>
        <dbReference type="EMBL" id="OAV88667.1"/>
    </source>
</evidence>